<reference evidence="6 7" key="1">
    <citation type="submission" date="2017-05" db="EMBL/GenBank/DDBJ databases">
        <authorList>
            <person name="Varghese N."/>
            <person name="Submissions S."/>
        </authorList>
    </citation>
    <scope>NUCLEOTIDE SEQUENCE [LARGE SCALE GENOMIC DNA]</scope>
    <source>
        <strain evidence="6 7">DSM 21194</strain>
    </source>
</reference>
<dbReference type="EMBL" id="FXTH01000014">
    <property type="protein sequence ID" value="SMO80442.1"/>
    <property type="molecule type" value="Genomic_DNA"/>
</dbReference>
<dbReference type="InterPro" id="IPR036278">
    <property type="entry name" value="Sialidase_sf"/>
</dbReference>
<keyword evidence="4" id="KW-0677">Repeat</keyword>
<dbReference type="PRINTS" id="PR01803">
    <property type="entry name" value="TCSIALIDASE"/>
</dbReference>
<name>A0A521E9K5_9BACT</name>
<dbReference type="Pfam" id="PF13088">
    <property type="entry name" value="BNR_2"/>
    <property type="match status" value="1"/>
</dbReference>
<dbReference type="CDD" id="cd15482">
    <property type="entry name" value="Sialidase_non-viral"/>
    <property type="match status" value="1"/>
</dbReference>
<dbReference type="OrthoDB" id="7294637at2"/>
<dbReference type="AlphaFoldDB" id="A0A521E9K5"/>
<protein>
    <recommendedName>
        <fullName evidence="3">exo-alpha-sialidase</fullName>
        <ecNumber evidence="3">3.2.1.18</ecNumber>
    </recommendedName>
</protein>
<accession>A0A521E9K5</accession>
<dbReference type="PANTHER" id="PTHR10628:SF30">
    <property type="entry name" value="EXO-ALPHA-SIALIDASE"/>
    <property type="match status" value="1"/>
</dbReference>
<evidence type="ECO:0000313" key="6">
    <source>
        <dbReference type="EMBL" id="SMO80442.1"/>
    </source>
</evidence>
<dbReference type="GO" id="GO:0005737">
    <property type="term" value="C:cytoplasm"/>
    <property type="evidence" value="ECO:0007669"/>
    <property type="project" value="TreeGrafter"/>
</dbReference>
<proteinExistence type="inferred from homology"/>
<evidence type="ECO:0000313" key="7">
    <source>
        <dbReference type="Proteomes" id="UP000317593"/>
    </source>
</evidence>
<dbReference type="InterPro" id="IPR011040">
    <property type="entry name" value="Sialidase"/>
</dbReference>
<comment type="similarity">
    <text evidence="2">Belongs to the glycosyl hydrolase 33 family.</text>
</comment>
<evidence type="ECO:0000259" key="5">
    <source>
        <dbReference type="Pfam" id="PF13088"/>
    </source>
</evidence>
<evidence type="ECO:0000256" key="2">
    <source>
        <dbReference type="ARBA" id="ARBA00009348"/>
    </source>
</evidence>
<dbReference type="PANTHER" id="PTHR10628">
    <property type="entry name" value="SIALIDASE"/>
    <property type="match status" value="1"/>
</dbReference>
<evidence type="ECO:0000256" key="3">
    <source>
        <dbReference type="ARBA" id="ARBA00012733"/>
    </source>
</evidence>
<keyword evidence="7" id="KW-1185">Reference proteome</keyword>
<dbReference type="GO" id="GO:0004308">
    <property type="term" value="F:exo-alpha-sialidase activity"/>
    <property type="evidence" value="ECO:0007669"/>
    <property type="project" value="UniProtKB-EC"/>
</dbReference>
<dbReference type="EC" id="3.2.1.18" evidence="3"/>
<comment type="catalytic activity">
    <reaction evidence="1">
        <text>Hydrolysis of alpha-(2-&gt;3)-, alpha-(2-&gt;6)-, alpha-(2-&gt;8)- glycosidic linkages of terminal sialic acid residues in oligosaccharides, glycoproteins, glycolipids, colominic acid and synthetic substrates.</text>
        <dbReference type="EC" id="3.2.1.18"/>
    </reaction>
</comment>
<dbReference type="Gene3D" id="2.120.10.10">
    <property type="match status" value="1"/>
</dbReference>
<gene>
    <name evidence="6" type="ORF">SAMN06265218_11424</name>
</gene>
<evidence type="ECO:0000256" key="4">
    <source>
        <dbReference type="ARBA" id="ARBA00022737"/>
    </source>
</evidence>
<dbReference type="GO" id="GO:0006689">
    <property type="term" value="P:ganglioside catabolic process"/>
    <property type="evidence" value="ECO:0007669"/>
    <property type="project" value="TreeGrafter"/>
</dbReference>
<dbReference type="InterPro" id="IPR026856">
    <property type="entry name" value="Sialidase_fam"/>
</dbReference>
<dbReference type="RefSeq" id="WP_142715370.1">
    <property type="nucleotide sequence ID" value="NZ_FXTH01000014.1"/>
</dbReference>
<organism evidence="6 7">
    <name type="scientific">Fodinibius sediminis</name>
    <dbReference type="NCBI Taxonomy" id="1214077"/>
    <lineage>
        <taxon>Bacteria</taxon>
        <taxon>Pseudomonadati</taxon>
        <taxon>Balneolota</taxon>
        <taxon>Balneolia</taxon>
        <taxon>Balneolales</taxon>
        <taxon>Balneolaceae</taxon>
        <taxon>Fodinibius</taxon>
    </lineage>
</organism>
<dbReference type="SUPFAM" id="SSF50939">
    <property type="entry name" value="Sialidases"/>
    <property type="match status" value="1"/>
</dbReference>
<dbReference type="Proteomes" id="UP000317593">
    <property type="component" value="Unassembled WGS sequence"/>
</dbReference>
<evidence type="ECO:0000256" key="1">
    <source>
        <dbReference type="ARBA" id="ARBA00000427"/>
    </source>
</evidence>
<sequence length="385" mass="42433">MDTGVEYLALDSGVRLESEETSPSITKKVGMVLRGHNQDGVDTYRIPGLVTTNEGTLIAAYDIRYDNAADLQGDIDVGISRSFDGGESWEPMQVIMDMKEWGGLPEEQNGIGDPSILVDDQTATIWVAALWTHGMPGERAWDASEAGLAPEQTGQLMLVKSDNDGRTWSGPINITRQVKDPDWQLLLQGPGKGITMSDGTLVFPAQFKDKDQVPHATIIYSRDHGKHWEIGTGAKANTTEAQVVELSNGSLMLNMRDNRGGARSVYTTDDLGKSWQKHPTSRSALIEPVSMASIIQFPDPQGKGGPNWLLFSNPNSTEYRKNMTLKLSKDDGMTWPGEYQLLLNENTGYGYSCMTVIDKHTIGILYEGVKELYFQKITLQELTGK</sequence>
<dbReference type="GO" id="GO:0009313">
    <property type="term" value="P:oligosaccharide catabolic process"/>
    <property type="evidence" value="ECO:0007669"/>
    <property type="project" value="TreeGrafter"/>
</dbReference>
<dbReference type="InterPro" id="IPR008377">
    <property type="entry name" value="Sialidase_trypan"/>
</dbReference>
<feature type="domain" description="Sialidase" evidence="5">
    <location>
        <begin position="69"/>
        <end position="357"/>
    </location>
</feature>
<dbReference type="GO" id="GO:0016020">
    <property type="term" value="C:membrane"/>
    <property type="evidence" value="ECO:0007669"/>
    <property type="project" value="TreeGrafter"/>
</dbReference>